<accession>A0A1Z5KTD0</accession>
<gene>
    <name evidence="2" type="ORF">FisN_28Lu114</name>
</gene>
<name>A0A1Z5KTD0_FISSO</name>
<dbReference type="AlphaFoldDB" id="A0A1Z5KTD0"/>
<dbReference type="Proteomes" id="UP000198406">
    <property type="component" value="Unassembled WGS sequence"/>
</dbReference>
<organism evidence="2 3">
    <name type="scientific">Fistulifera solaris</name>
    <name type="common">Oleaginous diatom</name>
    <dbReference type="NCBI Taxonomy" id="1519565"/>
    <lineage>
        <taxon>Eukaryota</taxon>
        <taxon>Sar</taxon>
        <taxon>Stramenopiles</taxon>
        <taxon>Ochrophyta</taxon>
        <taxon>Bacillariophyta</taxon>
        <taxon>Bacillariophyceae</taxon>
        <taxon>Bacillariophycidae</taxon>
        <taxon>Naviculales</taxon>
        <taxon>Naviculaceae</taxon>
        <taxon>Fistulifera</taxon>
    </lineage>
</organism>
<reference evidence="2 3" key="1">
    <citation type="journal article" date="2015" name="Plant Cell">
        <title>Oil accumulation by the oleaginous diatom Fistulifera solaris as revealed by the genome and transcriptome.</title>
        <authorList>
            <person name="Tanaka T."/>
            <person name="Maeda Y."/>
            <person name="Veluchamy A."/>
            <person name="Tanaka M."/>
            <person name="Abida H."/>
            <person name="Marechal E."/>
            <person name="Bowler C."/>
            <person name="Muto M."/>
            <person name="Sunaga Y."/>
            <person name="Tanaka M."/>
            <person name="Yoshino T."/>
            <person name="Taniguchi T."/>
            <person name="Fukuda Y."/>
            <person name="Nemoto M."/>
            <person name="Matsumoto M."/>
            <person name="Wong P.S."/>
            <person name="Aburatani S."/>
            <person name="Fujibuchi W."/>
        </authorList>
    </citation>
    <scope>NUCLEOTIDE SEQUENCE [LARGE SCALE GENOMIC DNA]</scope>
    <source>
        <strain evidence="2 3">JPCC DA0580</strain>
    </source>
</reference>
<dbReference type="InParanoid" id="A0A1Z5KTD0"/>
<keyword evidence="1" id="KW-0732">Signal</keyword>
<evidence type="ECO:0000256" key="1">
    <source>
        <dbReference type="SAM" id="SignalP"/>
    </source>
</evidence>
<evidence type="ECO:0000313" key="2">
    <source>
        <dbReference type="EMBL" id="GAX29241.1"/>
    </source>
</evidence>
<feature type="signal peptide" evidence="1">
    <location>
        <begin position="1"/>
        <end position="38"/>
    </location>
</feature>
<proteinExistence type="predicted"/>
<feature type="chain" id="PRO_5012803327" evidence="1">
    <location>
        <begin position="39"/>
        <end position="171"/>
    </location>
</feature>
<comment type="caution">
    <text evidence="2">The sequence shown here is derived from an EMBL/GenBank/DDBJ whole genome shotgun (WGS) entry which is preliminary data.</text>
</comment>
<sequence length="171" mass="18940">MISQIPQHNINKHFHTTTMHSSSLIASLLWLLVAPSSALWDEDMFPRDPRKLFFSGRARNNVPELERGAELTFDLEANKWSEYVLKGGAGTQECFCIADCTTGDVELFLHASRGYEKEMGFDWDCDDTDAVSGNAESCRIQPGKAFDCYAVLYASTAAADCGVTCNFLTPP</sequence>
<evidence type="ECO:0000313" key="3">
    <source>
        <dbReference type="Proteomes" id="UP000198406"/>
    </source>
</evidence>
<protein>
    <submittedName>
        <fullName evidence="2">Uncharacterized protein</fullName>
    </submittedName>
</protein>
<keyword evidence="3" id="KW-1185">Reference proteome</keyword>
<dbReference type="EMBL" id="BDSP01000286">
    <property type="protein sequence ID" value="GAX29241.1"/>
    <property type="molecule type" value="Genomic_DNA"/>
</dbReference>